<dbReference type="RefSeq" id="WP_380320101.1">
    <property type="nucleotide sequence ID" value="NZ_JBHYPW010000010.1"/>
</dbReference>
<organism evidence="2 3">
    <name type="scientific">Kitasatospora phosalacinea</name>
    <dbReference type="NCBI Taxonomy" id="2065"/>
    <lineage>
        <taxon>Bacteria</taxon>
        <taxon>Bacillati</taxon>
        <taxon>Actinomycetota</taxon>
        <taxon>Actinomycetes</taxon>
        <taxon>Kitasatosporales</taxon>
        <taxon>Streptomycetaceae</taxon>
        <taxon>Kitasatospora</taxon>
    </lineage>
</organism>
<protein>
    <submittedName>
        <fullName evidence="2">Lanthionine synthetase C family protein</fullName>
    </submittedName>
</protein>
<dbReference type="InterPro" id="IPR033889">
    <property type="entry name" value="LanC"/>
</dbReference>
<evidence type="ECO:0000256" key="1">
    <source>
        <dbReference type="SAM" id="MobiDB-lite"/>
    </source>
</evidence>
<dbReference type="Gene3D" id="1.50.10.20">
    <property type="match status" value="1"/>
</dbReference>
<name>A0ABW6GF59_9ACTN</name>
<sequence length="464" mass="48944">MTDTTPTTAAPTTAAPTTAAPTSTVPSEGARMREAAGELSDLILDRLADPAATAAATRIPAEAADDGTAEGVWAELTLGSGSPGLSLAFSGGARPGTDRAARAHGYLAVATRAAADGGSAPSGIFKGPGALAFAVLAAHRATGGYTTALHRLDAYQRQLVRTALPPVPEGPLTTIGHYEVVRGMTGVGRYLLARAETCEGELAQVLGYLIALARGTTVHRGARVPRWWALDAPRVGSEHLLPDGHLNLGLSHGVAGPLMLLALAWRDGVRLPGHREALEDAADLLVRWAVRDEHGTYWPGYLDLAEYRAGPDAYRTPAGWPSWCYGAPGVSRALQVAGAVLDRADWTATARDSVERLLRVPLDEWGVTDHALCHGWAGALHQLGRLNEQFADERIERRRDEVAARLVGAFDPDAPFGLRFTMTRRPFASDVSGYLDGAAGVALALDSYASGGTPRDWDMPLLLA</sequence>
<evidence type="ECO:0000313" key="2">
    <source>
        <dbReference type="EMBL" id="MFE1351351.1"/>
    </source>
</evidence>
<dbReference type="InterPro" id="IPR007822">
    <property type="entry name" value="LANC-like"/>
</dbReference>
<dbReference type="Proteomes" id="UP001599542">
    <property type="component" value="Unassembled WGS sequence"/>
</dbReference>
<evidence type="ECO:0000313" key="3">
    <source>
        <dbReference type="Proteomes" id="UP001599542"/>
    </source>
</evidence>
<accession>A0ABW6GF59</accession>
<dbReference type="EMBL" id="JBHYPX010000006">
    <property type="protein sequence ID" value="MFE1351351.1"/>
    <property type="molecule type" value="Genomic_DNA"/>
</dbReference>
<proteinExistence type="predicted"/>
<dbReference type="Pfam" id="PF05147">
    <property type="entry name" value="LANC_like"/>
    <property type="match status" value="1"/>
</dbReference>
<feature type="region of interest" description="Disordered" evidence="1">
    <location>
        <begin position="1"/>
        <end position="32"/>
    </location>
</feature>
<comment type="caution">
    <text evidence="2">The sequence shown here is derived from an EMBL/GenBank/DDBJ whole genome shotgun (WGS) entry which is preliminary data.</text>
</comment>
<keyword evidence="3" id="KW-1185">Reference proteome</keyword>
<gene>
    <name evidence="2" type="ORF">ACFW6T_05100</name>
</gene>
<dbReference type="CDD" id="cd04793">
    <property type="entry name" value="LanC"/>
    <property type="match status" value="1"/>
</dbReference>
<dbReference type="SMART" id="SM01260">
    <property type="entry name" value="LANC_like"/>
    <property type="match status" value="1"/>
</dbReference>
<feature type="compositionally biased region" description="Low complexity" evidence="1">
    <location>
        <begin position="1"/>
        <end position="22"/>
    </location>
</feature>
<dbReference type="PRINTS" id="PR01955">
    <property type="entry name" value="LANCFRANKIA"/>
</dbReference>
<dbReference type="SUPFAM" id="SSF158745">
    <property type="entry name" value="LanC-like"/>
    <property type="match status" value="1"/>
</dbReference>
<dbReference type="PRINTS" id="PR01950">
    <property type="entry name" value="LANCSUPER"/>
</dbReference>
<reference evidence="2 3" key="1">
    <citation type="submission" date="2024-09" db="EMBL/GenBank/DDBJ databases">
        <title>The Natural Products Discovery Center: Release of the First 8490 Sequenced Strains for Exploring Actinobacteria Biosynthetic Diversity.</title>
        <authorList>
            <person name="Kalkreuter E."/>
            <person name="Kautsar S.A."/>
            <person name="Yang D."/>
            <person name="Bader C.D."/>
            <person name="Teijaro C.N."/>
            <person name="Fluegel L."/>
            <person name="Davis C.M."/>
            <person name="Simpson J.R."/>
            <person name="Lauterbach L."/>
            <person name="Steele A.D."/>
            <person name="Gui C."/>
            <person name="Meng S."/>
            <person name="Li G."/>
            <person name="Viehrig K."/>
            <person name="Ye F."/>
            <person name="Su P."/>
            <person name="Kiefer A.F."/>
            <person name="Nichols A."/>
            <person name="Cepeda A.J."/>
            <person name="Yan W."/>
            <person name="Fan B."/>
            <person name="Jiang Y."/>
            <person name="Adhikari A."/>
            <person name="Zheng C.-J."/>
            <person name="Schuster L."/>
            <person name="Cowan T.M."/>
            <person name="Smanski M.J."/>
            <person name="Chevrette M.G."/>
            <person name="De Carvalho L.P.S."/>
            <person name="Shen B."/>
        </authorList>
    </citation>
    <scope>NUCLEOTIDE SEQUENCE [LARGE SCALE GENOMIC DNA]</scope>
    <source>
        <strain evidence="2 3">NPDC058753</strain>
    </source>
</reference>